<dbReference type="AlphaFoldDB" id="A0A4R8LNT4"/>
<keyword evidence="6" id="KW-1185">Reference proteome</keyword>
<dbReference type="InterPro" id="IPR027417">
    <property type="entry name" value="P-loop_NTPase"/>
</dbReference>
<dbReference type="GO" id="GO:0004386">
    <property type="term" value="F:helicase activity"/>
    <property type="evidence" value="ECO:0007669"/>
    <property type="project" value="UniProtKB-KW"/>
</dbReference>
<gene>
    <name evidence="5" type="ORF">C7445_105106</name>
</gene>
<evidence type="ECO:0000256" key="3">
    <source>
        <dbReference type="ARBA" id="ARBA00022806"/>
    </source>
</evidence>
<comment type="caution">
    <text evidence="5">The sequence shown here is derived from an EMBL/GenBank/DDBJ whole genome shotgun (WGS) entry which is preliminary data.</text>
</comment>
<organism evidence="5 6">
    <name type="scientific">Alicyclobacillus sacchari</name>
    <dbReference type="NCBI Taxonomy" id="392010"/>
    <lineage>
        <taxon>Bacteria</taxon>
        <taxon>Bacillati</taxon>
        <taxon>Bacillota</taxon>
        <taxon>Bacilli</taxon>
        <taxon>Bacillales</taxon>
        <taxon>Alicyclobacillaceae</taxon>
        <taxon>Alicyclobacillus</taxon>
    </lineage>
</organism>
<evidence type="ECO:0000256" key="4">
    <source>
        <dbReference type="ARBA" id="ARBA00022840"/>
    </source>
</evidence>
<keyword evidence="3" id="KW-0347">Helicase</keyword>
<reference evidence="5 6" key="1">
    <citation type="submission" date="2019-03" db="EMBL/GenBank/DDBJ databases">
        <title>Genomic Encyclopedia of Type Strains, Phase IV (KMG-IV): sequencing the most valuable type-strain genomes for metagenomic binning, comparative biology and taxonomic classification.</title>
        <authorList>
            <person name="Goeker M."/>
        </authorList>
    </citation>
    <scope>NUCLEOTIDE SEQUENCE [LARGE SCALE GENOMIC DNA]</scope>
    <source>
        <strain evidence="5 6">DSM 17974</strain>
    </source>
</reference>
<dbReference type="Gene3D" id="3.40.50.300">
    <property type="entry name" value="P-loop containing nucleotide triphosphate hydrolases"/>
    <property type="match status" value="1"/>
</dbReference>
<dbReference type="GO" id="GO:0016787">
    <property type="term" value="F:hydrolase activity"/>
    <property type="evidence" value="ECO:0007669"/>
    <property type="project" value="UniProtKB-KW"/>
</dbReference>
<dbReference type="GO" id="GO:0005524">
    <property type="term" value="F:ATP binding"/>
    <property type="evidence" value="ECO:0007669"/>
    <property type="project" value="UniProtKB-KW"/>
</dbReference>
<dbReference type="Proteomes" id="UP000294581">
    <property type="component" value="Unassembled WGS sequence"/>
</dbReference>
<sequence length="66" mass="7540">MKPGEAINAVFKAKADALMPEQMSEPLAKVYSAYEAFKTALKQMDFEDMILHAIRLFRSDVEFAKR</sequence>
<name>A0A4R8LNT4_9BACL</name>
<accession>A0A4R8LNT4</accession>
<keyword evidence="2" id="KW-0378">Hydrolase</keyword>
<dbReference type="Gene3D" id="1.10.10.160">
    <property type="match status" value="1"/>
</dbReference>
<dbReference type="InterPro" id="IPR013986">
    <property type="entry name" value="DExx_box_DNA_helicase_dom_sf"/>
</dbReference>
<protein>
    <submittedName>
        <fullName evidence="5">Uncharacterized protein</fullName>
    </submittedName>
</protein>
<evidence type="ECO:0000313" key="6">
    <source>
        <dbReference type="Proteomes" id="UP000294581"/>
    </source>
</evidence>
<dbReference type="EMBL" id="SORF01000005">
    <property type="protein sequence ID" value="TDY47927.1"/>
    <property type="molecule type" value="Genomic_DNA"/>
</dbReference>
<keyword evidence="4" id="KW-0067">ATP-binding</keyword>
<evidence type="ECO:0000256" key="2">
    <source>
        <dbReference type="ARBA" id="ARBA00022801"/>
    </source>
</evidence>
<evidence type="ECO:0000256" key="1">
    <source>
        <dbReference type="ARBA" id="ARBA00022741"/>
    </source>
</evidence>
<proteinExistence type="predicted"/>
<evidence type="ECO:0000313" key="5">
    <source>
        <dbReference type="EMBL" id="TDY47927.1"/>
    </source>
</evidence>
<keyword evidence="1" id="KW-0547">Nucleotide-binding</keyword>